<dbReference type="GeneID" id="19210871"/>
<reference evidence="2" key="1">
    <citation type="journal article" date="2012" name="Science">
        <title>The Paleozoic origin of enzymatic lignin decomposition reconstructed from 31 fungal genomes.</title>
        <authorList>
            <person name="Floudas D."/>
            <person name="Binder M."/>
            <person name="Riley R."/>
            <person name="Barry K."/>
            <person name="Blanchette R.A."/>
            <person name="Henrissat B."/>
            <person name="Martinez A.T."/>
            <person name="Otillar R."/>
            <person name="Spatafora J.W."/>
            <person name="Yadav J.S."/>
            <person name="Aerts A."/>
            <person name="Benoit I."/>
            <person name="Boyd A."/>
            <person name="Carlson A."/>
            <person name="Copeland A."/>
            <person name="Coutinho P.M."/>
            <person name="de Vries R.P."/>
            <person name="Ferreira P."/>
            <person name="Findley K."/>
            <person name="Foster B."/>
            <person name="Gaskell J."/>
            <person name="Glotzer D."/>
            <person name="Gorecki P."/>
            <person name="Heitman J."/>
            <person name="Hesse C."/>
            <person name="Hori C."/>
            <person name="Igarashi K."/>
            <person name="Jurgens J.A."/>
            <person name="Kallen N."/>
            <person name="Kersten P."/>
            <person name="Kohler A."/>
            <person name="Kuees U."/>
            <person name="Kumar T.K.A."/>
            <person name="Kuo A."/>
            <person name="LaButti K."/>
            <person name="Larrondo L.F."/>
            <person name="Lindquist E."/>
            <person name="Ling A."/>
            <person name="Lombard V."/>
            <person name="Lucas S."/>
            <person name="Lundell T."/>
            <person name="Martin R."/>
            <person name="McLaughlin D.J."/>
            <person name="Morgenstern I."/>
            <person name="Morin E."/>
            <person name="Murat C."/>
            <person name="Nagy L.G."/>
            <person name="Nolan M."/>
            <person name="Ohm R.A."/>
            <person name="Patyshakuliyeva A."/>
            <person name="Rokas A."/>
            <person name="Ruiz-Duenas F.J."/>
            <person name="Sabat G."/>
            <person name="Salamov A."/>
            <person name="Samejima M."/>
            <person name="Schmutz J."/>
            <person name="Slot J.C."/>
            <person name="St John F."/>
            <person name="Stenlid J."/>
            <person name="Sun H."/>
            <person name="Sun S."/>
            <person name="Syed K."/>
            <person name="Tsang A."/>
            <person name="Wiebenga A."/>
            <person name="Young D."/>
            <person name="Pisabarro A."/>
            <person name="Eastwood D.C."/>
            <person name="Martin F."/>
            <person name="Cullen D."/>
            <person name="Grigoriev I.V."/>
            <person name="Hibbett D.S."/>
        </authorList>
    </citation>
    <scope>NUCLEOTIDE SEQUENCE [LARGE SCALE GENOMIC DNA]</scope>
    <source>
        <strain evidence="2">RWD-64-598 SS2</strain>
    </source>
</reference>
<gene>
    <name evidence="1" type="ORF">CONPUDRAFT_85011</name>
</gene>
<evidence type="ECO:0000313" key="2">
    <source>
        <dbReference type="Proteomes" id="UP000053558"/>
    </source>
</evidence>
<protein>
    <submittedName>
        <fullName evidence="1">Uncharacterized protein</fullName>
    </submittedName>
</protein>
<proteinExistence type="predicted"/>
<sequence>MSLLRYPYVLQGFICAVAALSAQRARCISAMETERVFSSRFLELLLFSPSSSYTEPLDVRPCRWPLLLLKSLRINQLHRFGESGCCLYSWMHTT</sequence>
<dbReference type="Proteomes" id="UP000053558">
    <property type="component" value="Unassembled WGS sequence"/>
</dbReference>
<dbReference type="AlphaFoldDB" id="A0A5M3MCA1"/>
<name>A0A5M3MCA1_CONPW</name>
<evidence type="ECO:0000313" key="1">
    <source>
        <dbReference type="EMBL" id="EIW76470.1"/>
    </source>
</evidence>
<dbReference type="EMBL" id="JH711586">
    <property type="protein sequence ID" value="EIW76470.1"/>
    <property type="molecule type" value="Genomic_DNA"/>
</dbReference>
<keyword evidence="2" id="KW-1185">Reference proteome</keyword>
<dbReference type="RefSeq" id="XP_007773684.1">
    <property type="nucleotide sequence ID" value="XM_007775494.1"/>
</dbReference>
<organism evidence="1 2">
    <name type="scientific">Coniophora puteana (strain RWD-64-598)</name>
    <name type="common">Brown rot fungus</name>
    <dbReference type="NCBI Taxonomy" id="741705"/>
    <lineage>
        <taxon>Eukaryota</taxon>
        <taxon>Fungi</taxon>
        <taxon>Dikarya</taxon>
        <taxon>Basidiomycota</taxon>
        <taxon>Agaricomycotina</taxon>
        <taxon>Agaricomycetes</taxon>
        <taxon>Agaricomycetidae</taxon>
        <taxon>Boletales</taxon>
        <taxon>Coniophorineae</taxon>
        <taxon>Coniophoraceae</taxon>
        <taxon>Coniophora</taxon>
    </lineage>
</organism>
<accession>A0A5M3MCA1</accession>
<dbReference type="KEGG" id="cput:CONPUDRAFT_85011"/>
<comment type="caution">
    <text evidence="1">The sequence shown here is derived from an EMBL/GenBank/DDBJ whole genome shotgun (WGS) entry which is preliminary data.</text>
</comment>